<dbReference type="EMBL" id="RHFK02000015">
    <property type="protein sequence ID" value="TWW64716.1"/>
    <property type="molecule type" value="Genomic_DNA"/>
</dbReference>
<accession>A0A5C6NC57</accession>
<dbReference type="PANTHER" id="PTHR20908:SF4">
    <property type="entry name" value="SI:DKEY-5I3.5"/>
    <property type="match status" value="1"/>
</dbReference>
<organism evidence="1 2">
    <name type="scientific">Takifugu flavidus</name>
    <name type="common">sansaifugu</name>
    <dbReference type="NCBI Taxonomy" id="433684"/>
    <lineage>
        <taxon>Eukaryota</taxon>
        <taxon>Metazoa</taxon>
        <taxon>Chordata</taxon>
        <taxon>Craniata</taxon>
        <taxon>Vertebrata</taxon>
        <taxon>Euteleostomi</taxon>
        <taxon>Actinopterygii</taxon>
        <taxon>Neopterygii</taxon>
        <taxon>Teleostei</taxon>
        <taxon>Neoteleostei</taxon>
        <taxon>Acanthomorphata</taxon>
        <taxon>Eupercaria</taxon>
        <taxon>Tetraodontiformes</taxon>
        <taxon>Tetradontoidea</taxon>
        <taxon>Tetraodontidae</taxon>
        <taxon>Takifugu</taxon>
    </lineage>
</organism>
<dbReference type="GO" id="GO:0017171">
    <property type="term" value="F:serine hydrolase activity"/>
    <property type="evidence" value="ECO:0007669"/>
    <property type="project" value="TreeGrafter"/>
</dbReference>
<evidence type="ECO:0008006" key="3">
    <source>
        <dbReference type="Google" id="ProtNLM"/>
    </source>
</evidence>
<protein>
    <recommendedName>
        <fullName evidence="3">Transmembrane protein 53</fullName>
    </recommendedName>
</protein>
<dbReference type="InterPro" id="IPR008547">
    <property type="entry name" value="DUF829_TMEM53"/>
</dbReference>
<proteinExistence type="predicted"/>
<comment type="caution">
    <text evidence="1">The sequence shown here is derived from an EMBL/GenBank/DDBJ whole genome shotgun (WGS) entry which is preliminary data.</text>
</comment>
<dbReference type="AlphaFoldDB" id="A0A5C6NC57"/>
<dbReference type="Proteomes" id="UP000324091">
    <property type="component" value="Chromosome 22"/>
</dbReference>
<keyword evidence="2" id="KW-1185">Reference proteome</keyword>
<evidence type="ECO:0000313" key="2">
    <source>
        <dbReference type="Proteomes" id="UP000324091"/>
    </source>
</evidence>
<gene>
    <name evidence="1" type="ORF">D4764_22G0003630</name>
</gene>
<name>A0A5C6NC57_9TELE</name>
<evidence type="ECO:0000313" key="1">
    <source>
        <dbReference type="EMBL" id="TWW64716.1"/>
    </source>
</evidence>
<sequence length="387" mass="42821">MRSVQPPPPDGGSVQFHRLRTTSIDALKKSGLARSGAGAAADAARQRRSICRQMNQGSPVSLRNGEPASAHTVTRVFRAPAVPEPIPEGKFLSSRISSGITYFYAPFSGDSACSANVPLRNSSSSSSPPLTPLLSHVDTTTPSQHRLDVAPTSRPLLLFFSWLGAQPGPVSKYRDLYLNRGMDVLVIQSGVMHFLWPRWGLSYGLEVLKLLEEPQFSGRAVLVHATSIGGYTFTQILTHIARGRKEHAGLAQRVIGHVYDSLVFGTLEHMAIGLGKTLVPRFEGFVKNAALLYFWLFKRQTADVYDSSIRVFHNSPITSPALFFFSENDALCDQAVVEKCIDHWRRRGVSVASRKWKESIHAAHMRCHPEDYHSTLENFLNSLVFPL</sequence>
<dbReference type="InterPro" id="IPR029058">
    <property type="entry name" value="AB_hydrolase_fold"/>
</dbReference>
<dbReference type="Pfam" id="PF05705">
    <property type="entry name" value="DUF829"/>
    <property type="match status" value="1"/>
</dbReference>
<dbReference type="SUPFAM" id="SSF53474">
    <property type="entry name" value="alpha/beta-Hydrolases"/>
    <property type="match status" value="1"/>
</dbReference>
<reference evidence="1 2" key="1">
    <citation type="submission" date="2019-04" db="EMBL/GenBank/DDBJ databases">
        <title>Chromosome genome assembly for Takifugu flavidus.</title>
        <authorList>
            <person name="Xiao S."/>
        </authorList>
    </citation>
    <scope>NUCLEOTIDE SEQUENCE [LARGE SCALE GENOMIC DNA]</scope>
    <source>
        <strain evidence="1">HTHZ2018</strain>
        <tissue evidence="1">Muscle</tissue>
    </source>
</reference>
<dbReference type="PANTHER" id="PTHR20908">
    <property type="entry name" value="LD15586P"/>
    <property type="match status" value="1"/>
</dbReference>